<accession>A0ACC2XL04</accession>
<comment type="caution">
    <text evidence="1">The sequence shown here is derived from an EMBL/GenBank/DDBJ whole genome shotgun (WGS) entry which is preliminary data.</text>
</comment>
<protein>
    <submittedName>
        <fullName evidence="1">Uncharacterized protein</fullName>
    </submittedName>
</protein>
<dbReference type="EMBL" id="JASBWU010000002">
    <property type="protein sequence ID" value="KAJ9124065.1"/>
    <property type="molecule type" value="Genomic_DNA"/>
</dbReference>
<organism evidence="1 2">
    <name type="scientific">Naganishia vaughanmartiniae</name>
    <dbReference type="NCBI Taxonomy" id="1424756"/>
    <lineage>
        <taxon>Eukaryota</taxon>
        <taxon>Fungi</taxon>
        <taxon>Dikarya</taxon>
        <taxon>Basidiomycota</taxon>
        <taxon>Agaricomycotina</taxon>
        <taxon>Tremellomycetes</taxon>
        <taxon>Filobasidiales</taxon>
        <taxon>Filobasidiaceae</taxon>
        <taxon>Naganishia</taxon>
    </lineage>
</organism>
<name>A0ACC2XL04_9TREE</name>
<reference evidence="1" key="1">
    <citation type="submission" date="2023-04" db="EMBL/GenBank/DDBJ databases">
        <title>Draft Genome sequencing of Naganishia species isolated from polar environments using Oxford Nanopore Technology.</title>
        <authorList>
            <person name="Leo P."/>
            <person name="Venkateswaran K."/>
        </authorList>
    </citation>
    <scope>NUCLEOTIDE SEQUENCE</scope>
    <source>
        <strain evidence="1">MNA-CCFEE 5425</strain>
    </source>
</reference>
<proteinExistence type="predicted"/>
<dbReference type="Proteomes" id="UP001243375">
    <property type="component" value="Unassembled WGS sequence"/>
</dbReference>
<sequence length="230" mass="25154">MIPTDLAWAAPAKPFNLSHNQIKTRCWQLRTGIDKDLAVLSSTALKDQVESLMREMLKVVVEARDAIHVDTTGMGQADKMAAAMTLTSPATCGSMLQRSALRGLGKDLGAHDLLGDRHPAAQHGETLSNFVFSVIKIPTMRSFSDRWFLYGPVIVGLAEKTAALLKLSETLVHCTWYGARSSVVTASAENSIQWIKRICPSPGYFDWEKALLVPGSLSNRFHCPSTATAR</sequence>
<evidence type="ECO:0000313" key="2">
    <source>
        <dbReference type="Proteomes" id="UP001243375"/>
    </source>
</evidence>
<keyword evidence="2" id="KW-1185">Reference proteome</keyword>
<gene>
    <name evidence="1" type="ORF">QFC22_000858</name>
</gene>
<evidence type="ECO:0000313" key="1">
    <source>
        <dbReference type="EMBL" id="KAJ9124065.1"/>
    </source>
</evidence>